<sequence>MEPQRRGPVDPHAPGVLVLSLVTFETGREQLEMRLRIPARSCCSSGASLVFFLILNGERPPLGNLTRHFPRSFYSREITLKTIQMQDMFCGNRADKEKQVTPLPVGFRPPVKAGVMCSNESRSSGAEAQGMMACTADLVTDAFTHNEDLTKDYDVCNVQL</sequence>
<evidence type="ECO:0000313" key="2">
    <source>
        <dbReference type="Proteomes" id="UP001153269"/>
    </source>
</evidence>
<name>A0A9N7V7Z6_PLEPL</name>
<reference evidence="1" key="1">
    <citation type="submission" date="2020-03" db="EMBL/GenBank/DDBJ databases">
        <authorList>
            <person name="Weist P."/>
        </authorList>
    </citation>
    <scope>NUCLEOTIDE SEQUENCE</scope>
</reference>
<proteinExistence type="predicted"/>
<dbReference type="AlphaFoldDB" id="A0A9N7V7Z6"/>
<accession>A0A9N7V7Z6</accession>
<comment type="caution">
    <text evidence="1">The sequence shown here is derived from an EMBL/GenBank/DDBJ whole genome shotgun (WGS) entry which is preliminary data.</text>
</comment>
<dbReference type="EMBL" id="CADEAL010003179">
    <property type="protein sequence ID" value="CAB1443738.1"/>
    <property type="molecule type" value="Genomic_DNA"/>
</dbReference>
<organism evidence="1 2">
    <name type="scientific">Pleuronectes platessa</name>
    <name type="common">European plaice</name>
    <dbReference type="NCBI Taxonomy" id="8262"/>
    <lineage>
        <taxon>Eukaryota</taxon>
        <taxon>Metazoa</taxon>
        <taxon>Chordata</taxon>
        <taxon>Craniata</taxon>
        <taxon>Vertebrata</taxon>
        <taxon>Euteleostomi</taxon>
        <taxon>Actinopterygii</taxon>
        <taxon>Neopterygii</taxon>
        <taxon>Teleostei</taxon>
        <taxon>Neoteleostei</taxon>
        <taxon>Acanthomorphata</taxon>
        <taxon>Carangaria</taxon>
        <taxon>Pleuronectiformes</taxon>
        <taxon>Pleuronectoidei</taxon>
        <taxon>Pleuronectidae</taxon>
        <taxon>Pleuronectes</taxon>
    </lineage>
</organism>
<dbReference type="Proteomes" id="UP001153269">
    <property type="component" value="Unassembled WGS sequence"/>
</dbReference>
<gene>
    <name evidence="1" type="ORF">PLEPLA_LOCUS31454</name>
</gene>
<protein>
    <submittedName>
        <fullName evidence="1">Uncharacterized protein</fullName>
    </submittedName>
</protein>
<evidence type="ECO:0000313" key="1">
    <source>
        <dbReference type="EMBL" id="CAB1443738.1"/>
    </source>
</evidence>
<keyword evidence="2" id="KW-1185">Reference proteome</keyword>